<dbReference type="AlphaFoldDB" id="A0A821QKD6"/>
<evidence type="ECO:0000313" key="2">
    <source>
        <dbReference type="Proteomes" id="UP000663838"/>
    </source>
</evidence>
<protein>
    <submittedName>
        <fullName evidence="1">Uncharacterized protein</fullName>
    </submittedName>
</protein>
<gene>
    <name evidence="1" type="ORF">TOA249_LOCUS24945</name>
</gene>
<name>A0A821QKD6_9BILA</name>
<feature type="non-terminal residue" evidence="1">
    <location>
        <position position="1"/>
    </location>
</feature>
<reference evidence="1" key="1">
    <citation type="submission" date="2021-02" db="EMBL/GenBank/DDBJ databases">
        <authorList>
            <person name="Nowell W R."/>
        </authorList>
    </citation>
    <scope>NUCLEOTIDE SEQUENCE</scope>
</reference>
<sequence>VLPIRVIRILYMYNFFGDLVRNIFTHEDVLVLYSCMKIYDGRFELYLDFCLIIETNSCATAPALLLSLYYVFEI</sequence>
<accession>A0A821QKD6</accession>
<organism evidence="1 2">
    <name type="scientific">Rotaria socialis</name>
    <dbReference type="NCBI Taxonomy" id="392032"/>
    <lineage>
        <taxon>Eukaryota</taxon>
        <taxon>Metazoa</taxon>
        <taxon>Spiralia</taxon>
        <taxon>Gnathifera</taxon>
        <taxon>Rotifera</taxon>
        <taxon>Eurotatoria</taxon>
        <taxon>Bdelloidea</taxon>
        <taxon>Philodinida</taxon>
        <taxon>Philodinidae</taxon>
        <taxon>Rotaria</taxon>
    </lineage>
</organism>
<dbReference type="Proteomes" id="UP000663838">
    <property type="component" value="Unassembled WGS sequence"/>
</dbReference>
<proteinExistence type="predicted"/>
<dbReference type="EMBL" id="CAJOBS010002625">
    <property type="protein sequence ID" value="CAF4826588.1"/>
    <property type="molecule type" value="Genomic_DNA"/>
</dbReference>
<comment type="caution">
    <text evidence="1">The sequence shown here is derived from an EMBL/GenBank/DDBJ whole genome shotgun (WGS) entry which is preliminary data.</text>
</comment>
<evidence type="ECO:0000313" key="1">
    <source>
        <dbReference type="EMBL" id="CAF4826588.1"/>
    </source>
</evidence>